<dbReference type="Proteomes" id="UP000000467">
    <property type="component" value="Chromosome"/>
</dbReference>
<dbReference type="KEGG" id="tpz:Tph_c16810"/>
<evidence type="ECO:0008006" key="3">
    <source>
        <dbReference type="Google" id="ProtNLM"/>
    </source>
</evidence>
<dbReference type="OrthoDB" id="9780343at2"/>
<dbReference type="RefSeq" id="WP_015050764.1">
    <property type="nucleotide sequence ID" value="NC_018870.1"/>
</dbReference>
<evidence type="ECO:0000313" key="1">
    <source>
        <dbReference type="EMBL" id="AFV11884.1"/>
    </source>
</evidence>
<dbReference type="EMBL" id="CP003732">
    <property type="protein sequence ID" value="AFV11884.1"/>
    <property type="molecule type" value="Genomic_DNA"/>
</dbReference>
<dbReference type="STRING" id="1089553.Tph_c16810"/>
<dbReference type="HOGENOM" id="CLU_074582_1_0_9"/>
<dbReference type="AlphaFoldDB" id="K4LV34"/>
<gene>
    <name evidence="1" type="ordered locus">Tph_c16810</name>
</gene>
<name>K4LV34_THEPS</name>
<reference evidence="1 2" key="1">
    <citation type="journal article" date="2012" name="BMC Genomics">
        <title>Genome-guided analysis of physiological and morphological traits of the fermentative acetate oxidizer Thermacetogenium phaeum.</title>
        <authorList>
            <person name="Oehler D."/>
            <person name="Poehlein A."/>
            <person name="Leimbach A."/>
            <person name="Muller N."/>
            <person name="Daniel R."/>
            <person name="Gottschalk G."/>
            <person name="Schink B."/>
        </authorList>
    </citation>
    <scope>NUCLEOTIDE SEQUENCE [LARGE SCALE GENOMIC DNA]</scope>
    <source>
        <strain evidence="2">ATCC BAA-254 / DSM 26808 / PB</strain>
    </source>
</reference>
<dbReference type="InterPro" id="IPR018708">
    <property type="entry name" value="DUF2225"/>
</dbReference>
<dbReference type="SUPFAM" id="SSF48452">
    <property type="entry name" value="TPR-like"/>
    <property type="match status" value="1"/>
</dbReference>
<keyword evidence="2" id="KW-1185">Reference proteome</keyword>
<dbReference type="Pfam" id="PF09986">
    <property type="entry name" value="DUF2225"/>
    <property type="match status" value="1"/>
</dbReference>
<accession>K4LV34</accession>
<organism evidence="1 2">
    <name type="scientific">Thermacetogenium phaeum (strain ATCC BAA-254 / DSM 26808 / PB)</name>
    <dbReference type="NCBI Taxonomy" id="1089553"/>
    <lineage>
        <taxon>Bacteria</taxon>
        <taxon>Bacillati</taxon>
        <taxon>Bacillota</taxon>
        <taxon>Clostridia</taxon>
        <taxon>Thermoanaerobacterales</taxon>
        <taxon>Thermoanaerobacteraceae</taxon>
        <taxon>Thermacetogenium</taxon>
    </lineage>
</organism>
<proteinExistence type="predicted"/>
<dbReference type="eggNOG" id="COG1655">
    <property type="taxonomic scope" value="Bacteria"/>
</dbReference>
<evidence type="ECO:0000313" key="2">
    <source>
        <dbReference type="Proteomes" id="UP000000467"/>
    </source>
</evidence>
<sequence>MLVEEARVIAVPPNTLITVAENKYCVVLKGTVKVRTPHSLREMGARSIFKAEGIICSGEKGCEFIIFDPGKHQLPDNIIRKIRQLAAEEEATDEKNGQAGTGAHQLLYDKHFRCPVCATEFTAQKVRTTKLKSKNLDTDLRMHYEGINPLLYNVILCPGCFYANFSEDFEDLSAIEKTKLSSERRTFRQDNSSELETAIEKYKLALKCIQTVNGTPEKLAKAYLHLAWLYEDTGENNLAVEMRQNALTCYKQAFSSSSHLQKPQLEQITYLIGELSLQLGHLKEAYDYFQQLIQDKDTAPWLKKQTRQRILDLRARMAEESPG</sequence>
<dbReference type="Gene3D" id="1.25.40.10">
    <property type="entry name" value="Tetratricopeptide repeat domain"/>
    <property type="match status" value="1"/>
</dbReference>
<protein>
    <recommendedName>
        <fullName evidence="3">DUF2225 domain-containing protein</fullName>
    </recommendedName>
</protein>
<dbReference type="InterPro" id="IPR011990">
    <property type="entry name" value="TPR-like_helical_dom_sf"/>
</dbReference>